<dbReference type="InterPro" id="IPR013154">
    <property type="entry name" value="ADH-like_N"/>
</dbReference>
<feature type="domain" description="Enoyl reductase (ER)" evidence="6">
    <location>
        <begin position="9"/>
        <end position="328"/>
    </location>
</feature>
<evidence type="ECO:0000256" key="3">
    <source>
        <dbReference type="ARBA" id="ARBA00022833"/>
    </source>
</evidence>
<dbReference type="InterPro" id="IPR011032">
    <property type="entry name" value="GroES-like_sf"/>
</dbReference>
<evidence type="ECO:0000313" key="8">
    <source>
        <dbReference type="Proteomes" id="UP001274830"/>
    </source>
</evidence>
<dbReference type="InterPro" id="IPR047109">
    <property type="entry name" value="CAD-like"/>
</dbReference>
<evidence type="ECO:0000256" key="5">
    <source>
        <dbReference type="RuleBase" id="RU361277"/>
    </source>
</evidence>
<dbReference type="GO" id="GO:0016616">
    <property type="term" value="F:oxidoreductase activity, acting on the CH-OH group of donors, NAD or NADP as acceptor"/>
    <property type="evidence" value="ECO:0007669"/>
    <property type="project" value="InterPro"/>
</dbReference>
<evidence type="ECO:0000256" key="2">
    <source>
        <dbReference type="ARBA" id="ARBA00022723"/>
    </source>
</evidence>
<dbReference type="Pfam" id="PF00107">
    <property type="entry name" value="ADH_zinc_N"/>
    <property type="match status" value="1"/>
</dbReference>
<dbReference type="InterPro" id="IPR020843">
    <property type="entry name" value="ER"/>
</dbReference>
<reference evidence="7" key="1">
    <citation type="submission" date="2023-07" db="EMBL/GenBank/DDBJ databases">
        <title>Black Yeasts Isolated from many extreme environments.</title>
        <authorList>
            <person name="Coleine C."/>
            <person name="Stajich J.E."/>
            <person name="Selbmann L."/>
        </authorList>
    </citation>
    <scope>NUCLEOTIDE SEQUENCE</scope>
    <source>
        <strain evidence="7">CCFEE 5485</strain>
    </source>
</reference>
<organism evidence="7 8">
    <name type="scientific">Recurvomyces mirabilis</name>
    <dbReference type="NCBI Taxonomy" id="574656"/>
    <lineage>
        <taxon>Eukaryota</taxon>
        <taxon>Fungi</taxon>
        <taxon>Dikarya</taxon>
        <taxon>Ascomycota</taxon>
        <taxon>Pezizomycotina</taxon>
        <taxon>Dothideomycetes</taxon>
        <taxon>Dothideomycetidae</taxon>
        <taxon>Mycosphaerellales</taxon>
        <taxon>Teratosphaeriaceae</taxon>
        <taxon>Recurvomyces</taxon>
    </lineage>
</organism>
<comment type="cofactor">
    <cofactor evidence="1 5">
        <name>Zn(2+)</name>
        <dbReference type="ChEBI" id="CHEBI:29105"/>
    </cofactor>
</comment>
<dbReference type="GO" id="GO:0008270">
    <property type="term" value="F:zinc ion binding"/>
    <property type="evidence" value="ECO:0007669"/>
    <property type="project" value="InterPro"/>
</dbReference>
<accession>A0AAE0WVI4</accession>
<evidence type="ECO:0000313" key="7">
    <source>
        <dbReference type="EMBL" id="KAK3679072.1"/>
    </source>
</evidence>
<dbReference type="AlphaFoldDB" id="A0AAE0WVI4"/>
<dbReference type="PANTHER" id="PTHR42683">
    <property type="entry name" value="ALDEHYDE REDUCTASE"/>
    <property type="match status" value="1"/>
</dbReference>
<proteinExistence type="inferred from homology"/>
<keyword evidence="3 5" id="KW-0862">Zinc</keyword>
<dbReference type="EMBL" id="JAUTXT010000003">
    <property type="protein sequence ID" value="KAK3679072.1"/>
    <property type="molecule type" value="Genomic_DNA"/>
</dbReference>
<dbReference type="PROSITE" id="PS00059">
    <property type="entry name" value="ADH_ZINC"/>
    <property type="match status" value="1"/>
</dbReference>
<evidence type="ECO:0000256" key="1">
    <source>
        <dbReference type="ARBA" id="ARBA00001947"/>
    </source>
</evidence>
<dbReference type="Pfam" id="PF08240">
    <property type="entry name" value="ADH_N"/>
    <property type="match status" value="1"/>
</dbReference>
<comment type="similarity">
    <text evidence="5">Belongs to the zinc-containing alcohol dehydrogenase family.</text>
</comment>
<keyword evidence="4" id="KW-0560">Oxidoreductase</keyword>
<dbReference type="CDD" id="cd05283">
    <property type="entry name" value="CAD1"/>
    <property type="match status" value="1"/>
</dbReference>
<dbReference type="Gene3D" id="3.40.50.720">
    <property type="entry name" value="NAD(P)-binding Rossmann-like Domain"/>
    <property type="match status" value="1"/>
</dbReference>
<dbReference type="FunFam" id="3.40.50.720:FF:000022">
    <property type="entry name" value="Cinnamyl alcohol dehydrogenase"/>
    <property type="match status" value="1"/>
</dbReference>
<name>A0AAE0WVI4_9PEZI</name>
<dbReference type="InterPro" id="IPR013149">
    <property type="entry name" value="ADH-like_C"/>
</dbReference>
<sequence length="365" mass="40249">MPSFTVFKGTKNDGIQEIKTEKPELKGDQVLLKVTASGLCGTDLHYKAGDMVLGHEGVGIIEETGPDVKFMKKGDRVGWGYEHDCCGHCQQCLKGNETYCPERAMYGFADLDQGSFAHGAVWREAFLFPIPEGMSDEVAAPLQCGGATVFNALHNFDTQPTETVGIMGVGGLGHLAIQFAAKMGCRVVVLSGSDRKKDEAMKLGAHEFIATKDAKELKVSKPLDRLLVTTSAQPNWDLILPIMAPGATIHPLSVDEGKFEIPYMPLILNGLRVQGSVVASRYIHNRMLSFAAQHKIAPILEKFPMTKEGINQAMEKLEKGDMRYRAVLIPHPDTSKNKHILKKALLRFALRILDKFLRYANTKVR</sequence>
<comment type="caution">
    <text evidence="7">The sequence shown here is derived from an EMBL/GenBank/DDBJ whole genome shotgun (WGS) entry which is preliminary data.</text>
</comment>
<dbReference type="SMART" id="SM00829">
    <property type="entry name" value="PKS_ER"/>
    <property type="match status" value="1"/>
</dbReference>
<keyword evidence="8" id="KW-1185">Reference proteome</keyword>
<protein>
    <recommendedName>
        <fullName evidence="6">Enoyl reductase (ER) domain-containing protein</fullName>
    </recommendedName>
</protein>
<dbReference type="InterPro" id="IPR002328">
    <property type="entry name" value="ADH_Zn_CS"/>
</dbReference>
<evidence type="ECO:0000259" key="6">
    <source>
        <dbReference type="SMART" id="SM00829"/>
    </source>
</evidence>
<dbReference type="SUPFAM" id="SSF51735">
    <property type="entry name" value="NAD(P)-binding Rossmann-fold domains"/>
    <property type="match status" value="1"/>
</dbReference>
<dbReference type="InterPro" id="IPR036291">
    <property type="entry name" value="NAD(P)-bd_dom_sf"/>
</dbReference>
<dbReference type="Proteomes" id="UP001274830">
    <property type="component" value="Unassembled WGS sequence"/>
</dbReference>
<keyword evidence="2 5" id="KW-0479">Metal-binding</keyword>
<evidence type="ECO:0000256" key="4">
    <source>
        <dbReference type="ARBA" id="ARBA00023002"/>
    </source>
</evidence>
<dbReference type="SUPFAM" id="SSF50129">
    <property type="entry name" value="GroES-like"/>
    <property type="match status" value="1"/>
</dbReference>
<gene>
    <name evidence="7" type="ORF">LTR78_001525</name>
</gene>
<dbReference type="Gene3D" id="3.90.180.10">
    <property type="entry name" value="Medium-chain alcohol dehydrogenases, catalytic domain"/>
    <property type="match status" value="1"/>
</dbReference>